<dbReference type="Pfam" id="PF08751">
    <property type="entry name" value="TrwC"/>
    <property type="match status" value="1"/>
</dbReference>
<protein>
    <submittedName>
        <fullName evidence="4">Relaxase domain-containing protein</fullName>
    </submittedName>
</protein>
<evidence type="ECO:0000313" key="5">
    <source>
        <dbReference type="Proteomes" id="UP001139516"/>
    </source>
</evidence>
<dbReference type="SUPFAM" id="SSF52540">
    <property type="entry name" value="P-loop containing nucleoside triphosphate hydrolases"/>
    <property type="match status" value="2"/>
</dbReference>
<evidence type="ECO:0000259" key="3">
    <source>
        <dbReference type="Pfam" id="PF13362"/>
    </source>
</evidence>
<dbReference type="RefSeq" id="WP_248668650.1">
    <property type="nucleotide sequence ID" value="NZ_JALPRX010000088.1"/>
</dbReference>
<organism evidence="4 5">
    <name type="scientific">Roseomonas acroporae</name>
    <dbReference type="NCBI Taxonomy" id="2937791"/>
    <lineage>
        <taxon>Bacteria</taxon>
        <taxon>Pseudomonadati</taxon>
        <taxon>Pseudomonadota</taxon>
        <taxon>Alphaproteobacteria</taxon>
        <taxon>Acetobacterales</taxon>
        <taxon>Roseomonadaceae</taxon>
        <taxon>Roseomonas</taxon>
    </lineage>
</organism>
<feature type="domain" description="TrwC relaxase" evidence="2">
    <location>
        <begin position="73"/>
        <end position="342"/>
    </location>
</feature>
<evidence type="ECO:0000259" key="2">
    <source>
        <dbReference type="Pfam" id="PF08751"/>
    </source>
</evidence>
<accession>A0A9X1YB91</accession>
<feature type="compositionally biased region" description="Basic and acidic residues" evidence="1">
    <location>
        <begin position="1441"/>
        <end position="1464"/>
    </location>
</feature>
<feature type="compositionally biased region" description="Low complexity" evidence="1">
    <location>
        <begin position="1037"/>
        <end position="1046"/>
    </location>
</feature>
<dbReference type="NCBIfam" id="NF041492">
    <property type="entry name" value="MobF"/>
    <property type="match status" value="1"/>
</dbReference>
<evidence type="ECO:0000256" key="1">
    <source>
        <dbReference type="SAM" id="MobiDB-lite"/>
    </source>
</evidence>
<dbReference type="Pfam" id="PF13604">
    <property type="entry name" value="AAA_30"/>
    <property type="match status" value="1"/>
</dbReference>
<comment type="caution">
    <text evidence="4">The sequence shown here is derived from an EMBL/GenBank/DDBJ whole genome shotgun (WGS) entry which is preliminary data.</text>
</comment>
<feature type="domain" description="Toprim" evidence="3">
    <location>
        <begin position="1319"/>
        <end position="1422"/>
    </location>
</feature>
<proteinExistence type="predicted"/>
<feature type="region of interest" description="Disordered" evidence="1">
    <location>
        <begin position="1441"/>
        <end position="1471"/>
    </location>
</feature>
<dbReference type="SUPFAM" id="SSF55464">
    <property type="entry name" value="Origin of replication-binding domain, RBD-like"/>
    <property type="match status" value="1"/>
</dbReference>
<dbReference type="InterPro" id="IPR027417">
    <property type="entry name" value="P-loop_NTPase"/>
</dbReference>
<evidence type="ECO:0000313" key="4">
    <source>
        <dbReference type="EMBL" id="MCK8786535.1"/>
    </source>
</evidence>
<sequence length="1471" mass="155998">MLTFRKGAVAAPSAARAMAEHLLEETLSPERLGVAEYYTRGLGARPHHQLDAAEAAGPPGVGVVPTPRRDLHPRVAEILGLDPNAPPSVEAVANILGGKRADGGELQTNAAAGARSVAYIDLCFSAPKSVSLAWAFAETEAERGSILQAHKDAVDAALRYVAGEIGVARRGDGGRGGSEPGHIGWIAFEHYTSRPTVELARADPETGVVETELHTVKVAGDPQLHTHCAVPNVVVTDAGHVGALDLAATRGRIHEFGAYYQARLAANLRRIGVAVELDGRTGMARLPAVPERVCTEFSKRTRDAEGAARAEARRRGVDWDGLSPEGKIAFLKGGAGASRRGKADDLGDFAAWHAQAEALGWRHRSAVDPCGPVPTPVRAERLARAYRAALPFLEAEFARRSVLAGADARAAAARGLIAAGIEDAADIDAVTRAMRERGVRQDGRATSLVWGREGERGEVRITTALHEAQEAELVRLARAAAADRSAALPREAIAAAVARSGLDFSGAHGAAQRAAMDRLGDAGRLAVAVGAAGAGKTTLLRPLVEVWTSEGSEVHGVALAWRQAEPLAEAGIAKARCAALAPFLDRAARGEITLGPQSVVVLDELGQVGARQMLELLRLRERRGFRIVALGDDRQCAAIEAGPVVSLLRRALGETAIPEIVTTRRQRTEREREIAGHFREGRAAEALEMKRADGTAELVPGGYDAAVRRAAALWAERRAANRHDPTFSITVTAPTNADARAVAAAIREERRAMGELGPDLVTLRATDQAGAAYPLPLAVGDRVRLFGRANAAFEGGTVGNIGNNGSVLEVRGIEVAGLRLRTAEGRVGLVRWETLADRDTGRVRLAHGDVLTVDAAQGLTSAEHINALPAGSAALGGAKGYVAESRHRERSWLVGSDGAERREVTERRMLGDPRPVTTEDAWENLARNLARRPEKESALAFLERAREVGRGAARAMQGAFRGTEARAAEGRSATALAGRLGQRREARAVAEAAAQLRRALEERWAALRTLAGRLARAGEGAVASSLAEALRDRAAGAQRSAATARDAAPDHGPRPGALRAAAARRRETQAIATVADRLWIALEERGAALAGMGQGRSVVARDGRQEVSAGAPRDGRRGEAPQRAFAAGEVEAAFAQVLRRAGLRPPGSVVMDGMLRRVPVEGDRKGQRSGTYVGHLDGWPAGYVRNHRTGEEVRWRAEAPRALRPEERAALAQATAARATRRAERRLEEQRRAARLAHRLWAAARPAGAHPYLAAKGVSAHGLLRVDEKGNLLVPVQGMDGGLWGLQRIRLDGSKLFLKGARTEGGHLLIGKLEAGTPLLVAEGYATGATLHAATGLPVAVAFNAHNLEAVARAYRVANPVRLIVVAGDDGRRLPLRAAPLPNVGRERAEAAAAAVGGVAVLPSFAPSERGTDWNDVTRRRGLGLVRAAMEAAVAELRAVMSEEQRPQTAAPERERKAGRERLGPRRGMRM</sequence>
<gene>
    <name evidence="4" type="ORF">M0638_19340</name>
</gene>
<name>A0A9X1YB91_9PROT</name>
<dbReference type="InterPro" id="IPR006171">
    <property type="entry name" value="TOPRIM_dom"/>
</dbReference>
<dbReference type="Pfam" id="PF13362">
    <property type="entry name" value="Toprim_3"/>
    <property type="match status" value="1"/>
</dbReference>
<dbReference type="InterPro" id="IPR014862">
    <property type="entry name" value="TrwC"/>
</dbReference>
<dbReference type="Proteomes" id="UP001139516">
    <property type="component" value="Unassembled WGS sequence"/>
</dbReference>
<keyword evidence="5" id="KW-1185">Reference proteome</keyword>
<dbReference type="EMBL" id="JALPRX010000088">
    <property type="protein sequence ID" value="MCK8786535.1"/>
    <property type="molecule type" value="Genomic_DNA"/>
</dbReference>
<dbReference type="Gene3D" id="3.40.50.300">
    <property type="entry name" value="P-loop containing nucleotide triphosphate hydrolases"/>
    <property type="match status" value="1"/>
</dbReference>
<reference evidence="4" key="1">
    <citation type="submission" date="2022-04" db="EMBL/GenBank/DDBJ databases">
        <title>Roseomonas acroporae sp. nov., isolated from coral Acropora digitifera.</title>
        <authorList>
            <person name="Sun H."/>
        </authorList>
    </citation>
    <scope>NUCLEOTIDE SEQUENCE</scope>
    <source>
        <strain evidence="4">NAR14</strain>
    </source>
</reference>
<feature type="region of interest" description="Disordered" evidence="1">
    <location>
        <begin position="1037"/>
        <end position="1056"/>
    </location>
</feature>